<name>A0A9W6PX89_9ACTN</name>
<feature type="compositionally biased region" description="Basic residues" evidence="1">
    <location>
        <begin position="114"/>
        <end position="126"/>
    </location>
</feature>
<dbReference type="RefSeq" id="WP_067909425.1">
    <property type="nucleotide sequence ID" value="NZ_BSRZ01000012.1"/>
</dbReference>
<dbReference type="Proteomes" id="UP001165124">
    <property type="component" value="Unassembled WGS sequence"/>
</dbReference>
<reference evidence="3" key="1">
    <citation type="submission" date="2023-02" db="EMBL/GenBank/DDBJ databases">
        <title>Actinomadura rubrobrunea NBRC 14622.</title>
        <authorList>
            <person name="Ichikawa N."/>
            <person name="Sato H."/>
            <person name="Tonouchi N."/>
        </authorList>
    </citation>
    <scope>NUCLEOTIDE SEQUENCE</scope>
    <source>
        <strain evidence="3">NBRC 14622</strain>
    </source>
</reference>
<evidence type="ECO:0000256" key="2">
    <source>
        <dbReference type="SAM" id="Phobius"/>
    </source>
</evidence>
<feature type="transmembrane region" description="Helical" evidence="2">
    <location>
        <begin position="65"/>
        <end position="82"/>
    </location>
</feature>
<keyword evidence="4" id="KW-1185">Reference proteome</keyword>
<accession>A0A9W6PX89</accession>
<organism evidence="3 4">
    <name type="scientific">Actinomadura rubrobrunea</name>
    <dbReference type="NCBI Taxonomy" id="115335"/>
    <lineage>
        <taxon>Bacteria</taxon>
        <taxon>Bacillati</taxon>
        <taxon>Actinomycetota</taxon>
        <taxon>Actinomycetes</taxon>
        <taxon>Streptosporangiales</taxon>
        <taxon>Thermomonosporaceae</taxon>
        <taxon>Actinomadura</taxon>
    </lineage>
</organism>
<keyword evidence="2" id="KW-0812">Transmembrane</keyword>
<sequence length="251" mass="26901">MTTYDRDPLVAEQQHRVEETRAELGATVEALASRANVRARAQQKAGQIKSRAREKTPDAAARHPLVAIAGVGAAAVAVYAVATRIRTGSLPLSERAQALQRSIGGPSGMLSGASRRRGRMRGRRRAPSGVFGGALSRRAPIRRGNALQRALGITPGRHTRRMGRGGMFASRTPMRRGTVLQRAFGISPSGSIYSRRMRGRGMVMGGPSMRRGGTLQRALGTGTPRGRLGQGGPWFDRGSPWFSGGRSRRGL</sequence>
<evidence type="ECO:0008006" key="5">
    <source>
        <dbReference type="Google" id="ProtNLM"/>
    </source>
</evidence>
<evidence type="ECO:0000256" key="1">
    <source>
        <dbReference type="SAM" id="MobiDB-lite"/>
    </source>
</evidence>
<gene>
    <name evidence="3" type="ORF">Arub01_43480</name>
</gene>
<dbReference type="InterPro" id="IPR022062">
    <property type="entry name" value="DUF3618"/>
</dbReference>
<feature type="region of interest" description="Disordered" evidence="1">
    <location>
        <begin position="221"/>
        <end position="251"/>
    </location>
</feature>
<evidence type="ECO:0000313" key="4">
    <source>
        <dbReference type="Proteomes" id="UP001165124"/>
    </source>
</evidence>
<protein>
    <recommendedName>
        <fullName evidence="5">DUF3618 domain-containing protein</fullName>
    </recommendedName>
</protein>
<proteinExistence type="predicted"/>
<dbReference type="Pfam" id="PF12277">
    <property type="entry name" value="DUF3618"/>
    <property type="match status" value="1"/>
</dbReference>
<evidence type="ECO:0000313" key="3">
    <source>
        <dbReference type="EMBL" id="GLW66104.1"/>
    </source>
</evidence>
<dbReference type="EMBL" id="BSRZ01000012">
    <property type="protein sequence ID" value="GLW66104.1"/>
    <property type="molecule type" value="Genomic_DNA"/>
</dbReference>
<dbReference type="AlphaFoldDB" id="A0A9W6PX89"/>
<keyword evidence="2" id="KW-1133">Transmembrane helix</keyword>
<comment type="caution">
    <text evidence="3">The sequence shown here is derived from an EMBL/GenBank/DDBJ whole genome shotgun (WGS) entry which is preliminary data.</text>
</comment>
<keyword evidence="2" id="KW-0472">Membrane</keyword>
<feature type="region of interest" description="Disordered" evidence="1">
    <location>
        <begin position="102"/>
        <end position="132"/>
    </location>
</feature>